<proteinExistence type="predicted"/>
<reference evidence="1 2" key="1">
    <citation type="journal article" date="2020" name="Appl. Environ. Microbiol.">
        <title>Genomic Characteristics of a Novel Species of Ammonia-Oxidizing Archaea from the Jiulong River Estuary.</title>
        <authorList>
            <person name="Zou D."/>
            <person name="Wan R."/>
            <person name="Han L."/>
            <person name="Xu M.N."/>
            <person name="Liu Y."/>
            <person name="Liu H."/>
            <person name="Kao S.J."/>
            <person name="Li M."/>
        </authorList>
    </citation>
    <scope>NUCLEOTIDE SEQUENCE [LARGE SCALE GENOMIC DNA]</scope>
    <source>
        <strain evidence="1">W2bin3</strain>
    </source>
</reference>
<dbReference type="EMBL" id="JACENC010000248">
    <property type="protein sequence ID" value="MBA4454540.1"/>
    <property type="molecule type" value="Genomic_DNA"/>
</dbReference>
<evidence type="ECO:0000313" key="2">
    <source>
        <dbReference type="Proteomes" id="UP000526786"/>
    </source>
</evidence>
<name>A0AC60W4P5_9ARCH</name>
<sequence length="282" mass="31630">MEKFYSSSVITANPGSSIFEVLQKMQSHLIKRIVISEDAKPLGIITERDINRFLEDDKTSRAINEISIDHVMEKNIILITDELEDDFYQCASKMNNLKIGSVIIINKDGKLSGIVTRTDLVKAYASIFGEKYSVKEFMSTKIVTCRKSDSLKYALDLMNQNCVSRLVVTDENGTAVGLISSNTLLTHSDYFTKGNTRSRDYLLPLNKDLVVNDLVEENLVTVNDDEDLANAASIMIKKKISGIPVLDSNQKLVGLVSKSDVVKAFSDVVPHEKLKMKYKEMY</sequence>
<organism evidence="1 2">
    <name type="scientific">Candidatus Nitrosomaritimum aestuariumsis</name>
    <dbReference type="NCBI Taxonomy" id="3342354"/>
    <lineage>
        <taxon>Archaea</taxon>
        <taxon>Nitrososphaerota</taxon>
        <taxon>Nitrososphaeria</taxon>
        <taxon>Nitrosopumilales</taxon>
        <taxon>Nitrosopumilaceae</taxon>
        <taxon>Candidatus Nitrosomaritimum</taxon>
    </lineage>
</organism>
<gene>
    <name evidence="1" type="ORF">H2B05_06315</name>
</gene>
<evidence type="ECO:0000313" key="1">
    <source>
        <dbReference type="EMBL" id="MBA4454540.1"/>
    </source>
</evidence>
<dbReference type="Proteomes" id="UP000526786">
    <property type="component" value="Unassembled WGS sequence"/>
</dbReference>
<comment type="caution">
    <text evidence="1">The sequence shown here is derived from an EMBL/GenBank/DDBJ whole genome shotgun (WGS) entry which is preliminary data.</text>
</comment>
<protein>
    <submittedName>
        <fullName evidence="1">CBS domain-containing protein</fullName>
    </submittedName>
</protein>
<accession>A0AC60W4P5</accession>